<keyword evidence="1" id="KW-0195">Cyclin</keyword>
<evidence type="ECO:0000259" key="3">
    <source>
        <dbReference type="SMART" id="SM01332"/>
    </source>
</evidence>
<evidence type="ECO:0000256" key="1">
    <source>
        <dbReference type="ARBA" id="ARBA00023127"/>
    </source>
</evidence>
<feature type="region of interest" description="Disordered" evidence="2">
    <location>
        <begin position="1"/>
        <end position="88"/>
    </location>
</feature>
<evidence type="ECO:0000313" key="5">
    <source>
        <dbReference type="Proteomes" id="UP001432027"/>
    </source>
</evidence>
<dbReference type="InterPro" id="IPR036915">
    <property type="entry name" value="Cyclin-like_sf"/>
</dbReference>
<dbReference type="InterPro" id="IPR004367">
    <property type="entry name" value="Cyclin_C-dom"/>
</dbReference>
<dbReference type="EMBL" id="BTSX01000005">
    <property type="protein sequence ID" value="GMT00292.1"/>
    <property type="molecule type" value="Genomic_DNA"/>
</dbReference>
<feature type="compositionally biased region" description="Acidic residues" evidence="2">
    <location>
        <begin position="26"/>
        <end position="35"/>
    </location>
</feature>
<sequence length="548" mass="60885">FSVNKMSQAAVESPAATDLKEYFGLDSDDSDESVDESPSIPTLADKINDDVPECLSSKSSSGVSESSFSSSDSNEIVTTKRRPPATRISLSEKNNFDIAPLGPFLTEEELLADGDDFLDGAIDSDDEDRLLDSLDEANGAVDDDLGFHEVSPLKRERVEVGDVLSDNSVGVSPKRARFDAVETGESLEVEVVEEEEIEDVRDSSALSENASERGLSSFIILGEESNVTNAIWVEEVISPCALDEGDEDSFDVGGVQWNFSSRCAEYLTSAVFVNDIYRVISARENGCEPEIFEDRPEDIDDSLRKQFIDTLLSRKEQLKISLTCVHLSIRLLDNFIHGHACDRKAFIGICIVAVVMASKMEEYESCRFSQVARVIFPFEEEVEVTTLKKLEKTFYSCVDFNVDTPTAFLVANIFHTMVVSTKQQVHLANYLLELSLMDWSTSQHRPTVLAHAVVSLAHAIAKESTDDSMTFLTDVESLVSVERRLSHFSKMDHSRPVAAKLLDLFERASEEAVTIYDRYSTERELYVAFFGVNEPLKNALTNDTPVDQ</sequence>
<gene>
    <name evidence="4" type="ORF">PENTCL1PPCAC_22466</name>
</gene>
<protein>
    <recommendedName>
        <fullName evidence="3">Cyclin C-terminal domain-containing protein</fullName>
    </recommendedName>
</protein>
<name>A0AAV5U0I8_9BILA</name>
<organism evidence="4 5">
    <name type="scientific">Pristionchus entomophagus</name>
    <dbReference type="NCBI Taxonomy" id="358040"/>
    <lineage>
        <taxon>Eukaryota</taxon>
        <taxon>Metazoa</taxon>
        <taxon>Ecdysozoa</taxon>
        <taxon>Nematoda</taxon>
        <taxon>Chromadorea</taxon>
        <taxon>Rhabditida</taxon>
        <taxon>Rhabditina</taxon>
        <taxon>Diplogasteromorpha</taxon>
        <taxon>Diplogasteroidea</taxon>
        <taxon>Neodiplogasteridae</taxon>
        <taxon>Pristionchus</taxon>
    </lineage>
</organism>
<evidence type="ECO:0000313" key="4">
    <source>
        <dbReference type="EMBL" id="GMT00292.1"/>
    </source>
</evidence>
<feature type="non-terminal residue" evidence="4">
    <location>
        <position position="1"/>
    </location>
</feature>
<reference evidence="4" key="1">
    <citation type="submission" date="2023-10" db="EMBL/GenBank/DDBJ databases">
        <title>Genome assembly of Pristionchus species.</title>
        <authorList>
            <person name="Yoshida K."/>
            <person name="Sommer R.J."/>
        </authorList>
    </citation>
    <scope>NUCLEOTIDE SEQUENCE</scope>
    <source>
        <strain evidence="4">RS0144</strain>
    </source>
</reference>
<dbReference type="InterPro" id="IPR039361">
    <property type="entry name" value="Cyclin"/>
</dbReference>
<dbReference type="SUPFAM" id="SSF47954">
    <property type="entry name" value="Cyclin-like"/>
    <property type="match status" value="2"/>
</dbReference>
<feature type="compositionally biased region" description="Low complexity" evidence="2">
    <location>
        <begin position="56"/>
        <end position="73"/>
    </location>
</feature>
<proteinExistence type="predicted"/>
<dbReference type="Proteomes" id="UP001432027">
    <property type="component" value="Unassembled WGS sequence"/>
</dbReference>
<dbReference type="CDD" id="cd20537">
    <property type="entry name" value="CYCLIN_CCNO-like_rpt2"/>
    <property type="match status" value="1"/>
</dbReference>
<dbReference type="Pfam" id="PF00134">
    <property type="entry name" value="Cyclin_N"/>
    <property type="match status" value="1"/>
</dbReference>
<dbReference type="Gene3D" id="1.10.472.10">
    <property type="entry name" value="Cyclin-like"/>
    <property type="match status" value="2"/>
</dbReference>
<dbReference type="AlphaFoldDB" id="A0AAV5U0I8"/>
<accession>A0AAV5U0I8</accession>
<comment type="caution">
    <text evidence="4">The sequence shown here is derived from an EMBL/GenBank/DDBJ whole genome shotgun (WGS) entry which is preliminary data.</text>
</comment>
<keyword evidence="5" id="KW-1185">Reference proteome</keyword>
<feature type="domain" description="Cyclin C-terminal" evidence="3">
    <location>
        <begin position="405"/>
        <end position="533"/>
    </location>
</feature>
<dbReference type="PANTHER" id="PTHR10177">
    <property type="entry name" value="CYCLINS"/>
    <property type="match status" value="1"/>
</dbReference>
<dbReference type="InterPro" id="IPR006671">
    <property type="entry name" value="Cyclin_N"/>
</dbReference>
<evidence type="ECO:0000256" key="2">
    <source>
        <dbReference type="SAM" id="MobiDB-lite"/>
    </source>
</evidence>
<dbReference type="Pfam" id="PF02984">
    <property type="entry name" value="Cyclin_C"/>
    <property type="match status" value="1"/>
</dbReference>
<dbReference type="SMART" id="SM01332">
    <property type="entry name" value="Cyclin_C"/>
    <property type="match status" value="1"/>
</dbReference>